<dbReference type="GO" id="GO:0005737">
    <property type="term" value="C:cytoplasm"/>
    <property type="evidence" value="ECO:0007669"/>
    <property type="project" value="UniProtKB-SubCell"/>
</dbReference>
<dbReference type="InterPro" id="IPR029515">
    <property type="entry name" value="Liprin"/>
</dbReference>
<feature type="region of interest" description="Disordered" evidence="8">
    <location>
        <begin position="858"/>
        <end position="987"/>
    </location>
</feature>
<evidence type="ECO:0000313" key="10">
    <source>
        <dbReference type="EMBL" id="KAG0116600.1"/>
    </source>
</evidence>
<feature type="region of interest" description="Disordered" evidence="8">
    <location>
        <begin position="231"/>
        <end position="264"/>
    </location>
</feature>
<dbReference type="Pfam" id="PF25526">
    <property type="entry name" value="LIP-1"/>
    <property type="match status" value="1"/>
</dbReference>
<feature type="domain" description="SAM" evidence="9">
    <location>
        <begin position="1183"/>
        <end position="1252"/>
    </location>
</feature>
<reference evidence="10" key="1">
    <citation type="submission" date="2020-10" db="EMBL/GenBank/DDBJ databases">
        <title>Feather gene expression reveals the developmental basis of iridescence in African starlings.</title>
        <authorList>
            <person name="Rubenstein D.R."/>
        </authorList>
    </citation>
    <scope>NUCLEOTIDE SEQUENCE</scope>
    <source>
        <strain evidence="10">SS15</strain>
        <tissue evidence="10">Liver</tissue>
    </source>
</reference>
<comment type="subcellular location">
    <subcellularLocation>
        <location evidence="1">Cytoplasm</location>
    </subcellularLocation>
</comment>
<dbReference type="SUPFAM" id="SSF47769">
    <property type="entry name" value="SAM/Pointed domain"/>
    <property type="match status" value="3"/>
</dbReference>
<evidence type="ECO:0000256" key="1">
    <source>
        <dbReference type="ARBA" id="ARBA00004496"/>
    </source>
</evidence>
<reference evidence="11" key="3">
    <citation type="submission" date="2022-01" db="EMBL/GenBank/DDBJ databases">
        <authorList>
            <person name="Rubenstein D.R."/>
        </authorList>
    </citation>
    <scope>NUCLEOTIDE SEQUENCE</scope>
    <source>
        <strain evidence="11">SS15</strain>
        <tissue evidence="11">Liver</tissue>
    </source>
</reference>
<evidence type="ECO:0000256" key="5">
    <source>
        <dbReference type="ARBA" id="ARBA00022737"/>
    </source>
</evidence>
<name>A0A835NLB3_9PASS</name>
<dbReference type="Gene3D" id="1.10.150.50">
    <property type="entry name" value="Transcription Factor, Ets-1"/>
    <property type="match status" value="3"/>
</dbReference>
<feature type="compositionally biased region" description="Basic and acidic residues" evidence="8">
    <location>
        <begin position="858"/>
        <end position="868"/>
    </location>
</feature>
<evidence type="ECO:0000256" key="4">
    <source>
        <dbReference type="ARBA" id="ARBA00022553"/>
    </source>
</evidence>
<protein>
    <recommendedName>
        <fullName evidence="9">SAM domain-containing protein</fullName>
    </recommendedName>
</protein>
<dbReference type="Pfam" id="PF00536">
    <property type="entry name" value="SAM_1"/>
    <property type="match status" value="1"/>
</dbReference>
<evidence type="ECO:0000256" key="6">
    <source>
        <dbReference type="ARBA" id="ARBA00023054"/>
    </source>
</evidence>
<feature type="domain" description="SAM" evidence="9">
    <location>
        <begin position="1010"/>
        <end position="1076"/>
    </location>
</feature>
<dbReference type="FunFam" id="1.10.150.50:FF:000004">
    <property type="entry name" value="PTPRF interacting protein alpha 1"/>
    <property type="match status" value="1"/>
</dbReference>
<dbReference type="FunFam" id="1.10.150.50:FF:000003">
    <property type="entry name" value="liprin-alpha-2 isoform X1"/>
    <property type="match status" value="1"/>
</dbReference>
<dbReference type="InterPro" id="IPR037622">
    <property type="entry name" value="LIP-1_SAM_3"/>
</dbReference>
<dbReference type="GO" id="GO:0050808">
    <property type="term" value="P:synapse organization"/>
    <property type="evidence" value="ECO:0007669"/>
    <property type="project" value="TreeGrafter"/>
</dbReference>
<keyword evidence="5" id="KW-0677">Repeat</keyword>
<dbReference type="EMBL" id="JADDUC020000021">
    <property type="protein sequence ID" value="KAI1232773.1"/>
    <property type="molecule type" value="Genomic_DNA"/>
</dbReference>
<evidence type="ECO:0000259" key="9">
    <source>
        <dbReference type="PROSITE" id="PS50105"/>
    </source>
</evidence>
<comment type="caution">
    <text evidence="10">The sequence shown here is derived from an EMBL/GenBank/DDBJ whole genome shotgun (WGS) entry which is preliminary data.</text>
</comment>
<dbReference type="EMBL" id="JADDUC010000166">
    <property type="protein sequence ID" value="KAG0116600.1"/>
    <property type="molecule type" value="Genomic_DNA"/>
</dbReference>
<dbReference type="PANTHER" id="PTHR12587">
    <property type="entry name" value="LAR INTERACTING PROTEIN LIP -RELATED PROTEIN"/>
    <property type="match status" value="1"/>
</dbReference>
<dbReference type="SMART" id="SM00454">
    <property type="entry name" value="SAM"/>
    <property type="match status" value="3"/>
</dbReference>
<accession>A0A835NLB3</accession>
<keyword evidence="4" id="KW-0597">Phosphoprotein</keyword>
<feature type="domain" description="SAM" evidence="9">
    <location>
        <begin position="1102"/>
        <end position="1159"/>
    </location>
</feature>
<dbReference type="CDD" id="cd09568">
    <property type="entry name" value="SAM_liprin-alpha1_2_3_4_repeat3"/>
    <property type="match status" value="1"/>
</dbReference>
<dbReference type="GO" id="GO:0048786">
    <property type="term" value="C:presynaptic active zone"/>
    <property type="evidence" value="ECO:0007669"/>
    <property type="project" value="TreeGrafter"/>
</dbReference>
<feature type="compositionally biased region" description="Basic residues" evidence="8">
    <location>
        <begin position="249"/>
        <end position="258"/>
    </location>
</feature>
<dbReference type="InterPro" id="IPR001660">
    <property type="entry name" value="SAM"/>
</dbReference>
<evidence type="ECO:0000256" key="3">
    <source>
        <dbReference type="ARBA" id="ARBA00022490"/>
    </source>
</evidence>
<dbReference type="InterPro" id="IPR037620">
    <property type="entry name" value="LIP-1_SAM_1"/>
</dbReference>
<keyword evidence="3" id="KW-0963">Cytoplasm</keyword>
<comment type="similarity">
    <text evidence="2">Belongs to the liprin family. Liprin-alpha subfamily.</text>
</comment>
<sequence>MMCEVMPTISEAEIPAGGNGGHGSGSPLQSDADSHFEQLMVSMLEERDRLLETLRETQETLALTQGKLHEVGHERDSLQRQLNTALPQEFAALTKELNVCREQLLEREEEIAELKAERNNTRLLLEHLECLVSRHERSLRMTVVKRQAQSPAGVSSEVEVLKALKSLFEHHKALDEKVRERLRVALERCSLLEEELGTTHKEVSFCLKRRLHVSIVGVSVNICTDCFERAGEEKTKPQPPDTLSAPRKTPTKPTKRVPRSSDGSLCHDENLAKVIELQDIIDKQNKEQTQMKERLTALSSRVTELEEDLDTARKDLIKSEEMNTKLQRDVRETLAQKEDMEERITTLEKRYLAAQREATSVHDLNDKLENEIATKDSMHRQSEDKNRQLQERLELAEQKLQQTLRKAETLPEVEAELAQRVAALTKAEERHGNIEERLRQMEAQLEEKNQELQRARQREKMNEEHNKRLSETVDKLLSESNERLQLHLKERMAALEDKNSLLREIENAKKQIEELQHEKDQLVLNVDALRAENDQVRLRAASLHHRAHKAMFILLKTNWQWWDKRTPLGDIFLVFFSLCKDEMFVLCCSRQDFRFPVPSSSVGDSHTDSYGTSSVLRRPQKGRLAALRDEPSKVQTLNEQEWERAQQASVLANVAQAFESDVDVSDVEDDRETIFSSVDLLSPSGQADAQTLAIMLQEQLDAINKEIRYGLCAAELLLKPVGKRLIQEEKENTEQRAEEIESRVGSGSLEAHGRFRSLGSIAPAYGGALAGSSPPGSGRSTPRRVPHSPAREVDRLGIMTLVGTHGLQLPRNNMPVLFALLFQSVLQFTMNTAFPNFFSLHASVSLFSFLFHQSPASREEVRDDKTTIKCETSPPSSPRSLRLDRVQKGALHTVSHEDIRDIRNSTGSQDGQTSNPSSSNSSQDSLHKAPKKKGIKSSIGRLFGKKEKGRPGQGSKEALGQGGMGEADGSSQDALGLSKLGGQAEKNRKMQKKHELLEEARRQGLPFAQWDGPTVVVWLELWVGMPAWYVAACRANVKSGAIMSALSDTEIQREIGISNPLHRLKLRLAIQEIMSLTSPSAPPTSRTTLAYGDMNHEWIGNEWLPSLGLPQYRSYFMECLVDARMLDHLTKKDLRGQLKMVDSFHRNSFQCGIMCLRRLNYDRKELERKREESQNEIKDVLVWSNERMIHWVVSIGLKEYANNLLESGVHGALVALDESFDYNALALLLQIPTQNTQARAVLEREFNNLLAMGTDRRLDEDDDKSFRRAPSWRKKFRPKDIRGLAAGSAETLPANFRVTTSMSSPSMQPKKMQIDVYPHYFYR</sequence>
<organism evidence="10">
    <name type="scientific">Lamprotornis superbus</name>
    <dbReference type="NCBI Taxonomy" id="245042"/>
    <lineage>
        <taxon>Eukaryota</taxon>
        <taxon>Metazoa</taxon>
        <taxon>Chordata</taxon>
        <taxon>Craniata</taxon>
        <taxon>Vertebrata</taxon>
        <taxon>Euteleostomi</taxon>
        <taxon>Archelosauria</taxon>
        <taxon>Archosauria</taxon>
        <taxon>Dinosauria</taxon>
        <taxon>Saurischia</taxon>
        <taxon>Theropoda</taxon>
        <taxon>Coelurosauria</taxon>
        <taxon>Aves</taxon>
        <taxon>Neognathae</taxon>
        <taxon>Neoaves</taxon>
        <taxon>Telluraves</taxon>
        <taxon>Australaves</taxon>
        <taxon>Passeriformes</taxon>
        <taxon>Sturnidae</taxon>
        <taxon>Lamprotornis</taxon>
    </lineage>
</organism>
<feature type="compositionally biased region" description="Polar residues" evidence="8">
    <location>
        <begin position="904"/>
        <end position="913"/>
    </location>
</feature>
<evidence type="ECO:0000256" key="7">
    <source>
        <dbReference type="SAM" id="Coils"/>
    </source>
</evidence>
<dbReference type="CDD" id="cd09565">
    <property type="entry name" value="SAM_liprin-alpha1_2_3_4_repeat2"/>
    <property type="match status" value="1"/>
</dbReference>
<evidence type="ECO:0000313" key="11">
    <source>
        <dbReference type="EMBL" id="KAI1232773.1"/>
    </source>
</evidence>
<feature type="compositionally biased region" description="Basic and acidic residues" evidence="8">
    <location>
        <begin position="894"/>
        <end position="903"/>
    </location>
</feature>
<evidence type="ECO:0000256" key="2">
    <source>
        <dbReference type="ARBA" id="ARBA00007026"/>
    </source>
</evidence>
<feature type="region of interest" description="Disordered" evidence="8">
    <location>
        <begin position="769"/>
        <end position="790"/>
    </location>
</feature>
<keyword evidence="6 7" id="KW-0175">Coiled coil</keyword>
<feature type="region of interest" description="Disordered" evidence="8">
    <location>
        <begin position="1"/>
        <end position="31"/>
    </location>
</feature>
<feature type="coiled-coil region" evidence="7">
    <location>
        <begin position="97"/>
        <end position="131"/>
    </location>
</feature>
<reference evidence="11 12" key="2">
    <citation type="journal article" date="2021" name="J. Hered.">
        <title>Feather Gene Expression Elucidates the Developmental Basis of Plumage Iridescence in African Starlings.</title>
        <authorList>
            <person name="Rubenstein D.R."/>
            <person name="Corvelo A."/>
            <person name="MacManes M.D."/>
            <person name="Maia R."/>
            <person name="Narzisi G."/>
            <person name="Rousaki A."/>
            <person name="Vandenabeele P."/>
            <person name="Shawkey M.D."/>
            <person name="Solomon J."/>
        </authorList>
    </citation>
    <scope>NUCLEOTIDE SEQUENCE [LARGE SCALE GENOMIC DNA]</scope>
    <source>
        <strain evidence="11">SS15</strain>
    </source>
</reference>
<dbReference type="Proteomes" id="UP000618051">
    <property type="component" value="Unassembled WGS sequence"/>
</dbReference>
<dbReference type="InterPro" id="IPR057892">
    <property type="entry name" value="LIP-1_CC2"/>
</dbReference>
<dbReference type="Pfam" id="PF07647">
    <property type="entry name" value="SAM_2"/>
    <property type="match status" value="1"/>
</dbReference>
<proteinExistence type="inferred from homology"/>
<feature type="compositionally biased region" description="Low complexity" evidence="8">
    <location>
        <begin position="769"/>
        <end position="780"/>
    </location>
</feature>
<feature type="coiled-coil region" evidence="7">
    <location>
        <begin position="491"/>
        <end position="539"/>
    </location>
</feature>
<evidence type="ECO:0000313" key="12">
    <source>
        <dbReference type="Proteomes" id="UP000618051"/>
    </source>
</evidence>
<dbReference type="OrthoDB" id="2132119at2759"/>
<dbReference type="InterPro" id="IPR037621">
    <property type="entry name" value="LIP-1_SAM_2"/>
</dbReference>
<keyword evidence="12" id="KW-1185">Reference proteome</keyword>
<feature type="coiled-coil region" evidence="7">
    <location>
        <begin position="281"/>
        <end position="465"/>
    </location>
</feature>
<gene>
    <name evidence="11" type="ORF">IHE44_0006614</name>
    <name evidence="10" type="ORF">IHE44_003835</name>
</gene>
<dbReference type="InterPro" id="IPR013761">
    <property type="entry name" value="SAM/pointed_sf"/>
</dbReference>
<dbReference type="CDD" id="cd09562">
    <property type="entry name" value="SAM_liprin-alpha1_2_3_4_repeat1"/>
    <property type="match status" value="1"/>
</dbReference>
<dbReference type="PANTHER" id="PTHR12587:SF15">
    <property type="entry name" value="LIPRIN-ALPHA-1"/>
    <property type="match status" value="1"/>
</dbReference>
<evidence type="ECO:0000256" key="8">
    <source>
        <dbReference type="SAM" id="MobiDB-lite"/>
    </source>
</evidence>
<dbReference type="PROSITE" id="PS50105">
    <property type="entry name" value="SAM_DOMAIN"/>
    <property type="match status" value="3"/>
</dbReference>